<reference evidence="17 18" key="1">
    <citation type="submission" date="2013-12" db="EMBL/GenBank/DDBJ databases">
        <authorList>
            <consortium name="DOE Joint Genome Institute"/>
            <person name="Kappler U."/>
            <person name="Huntemann M."/>
            <person name="Han J."/>
            <person name="Chen A."/>
            <person name="Kyrpides N."/>
            <person name="Mavromatis K."/>
            <person name="Markowitz V."/>
            <person name="Palaniappan K."/>
            <person name="Ivanova N."/>
            <person name="Schaumberg A."/>
            <person name="Pati A."/>
            <person name="Liolios K."/>
            <person name="Nordberg H.P."/>
            <person name="Cantor M.N."/>
            <person name="Hua S.X."/>
            <person name="Woyke T."/>
        </authorList>
    </citation>
    <scope>NUCLEOTIDE SEQUENCE [LARGE SCALE GENOMIC DNA]</scope>
    <source>
        <strain evidence="18">AL2</strain>
    </source>
</reference>
<dbReference type="UniPathway" id="UPA00219"/>
<dbReference type="KEGG" id="tao:THIAE_02425"/>
<dbReference type="Pfam" id="PF00905">
    <property type="entry name" value="Transpeptidase"/>
    <property type="match status" value="1"/>
</dbReference>
<dbReference type="HOGENOM" id="CLU_009289_1_2_6"/>
<keyword evidence="17" id="KW-0808">Transferase</keyword>
<evidence type="ECO:0000256" key="6">
    <source>
        <dbReference type="ARBA" id="ARBA00022670"/>
    </source>
</evidence>
<keyword evidence="6 14" id="KW-0645">Protease</keyword>
<dbReference type="STRING" id="717772.THIAE_02425"/>
<keyword evidence="18" id="KW-1185">Reference proteome</keyword>
<dbReference type="GO" id="GO:0071555">
    <property type="term" value="P:cell wall organization"/>
    <property type="evidence" value="ECO:0007669"/>
    <property type="project" value="UniProtKB-KW"/>
</dbReference>
<evidence type="ECO:0000256" key="7">
    <source>
        <dbReference type="ARBA" id="ARBA00022692"/>
    </source>
</evidence>
<evidence type="ECO:0000256" key="12">
    <source>
        <dbReference type="ARBA" id="ARBA00023136"/>
    </source>
</evidence>
<dbReference type="GO" id="GO:0005886">
    <property type="term" value="C:plasma membrane"/>
    <property type="evidence" value="ECO:0007669"/>
    <property type="project" value="UniProtKB-SubCell"/>
</dbReference>
<dbReference type="AlphaFoldDB" id="W0DQQ3"/>
<dbReference type="InterPro" id="IPR001460">
    <property type="entry name" value="PCN-bd_Tpept"/>
</dbReference>
<dbReference type="Gene3D" id="3.40.710.10">
    <property type="entry name" value="DD-peptidase/beta-lactamase superfamily"/>
    <property type="match status" value="1"/>
</dbReference>
<comment type="caution">
    <text evidence="14">Lacks conserved residue(s) required for the propagation of feature annotation.</text>
</comment>
<evidence type="ECO:0000259" key="16">
    <source>
        <dbReference type="Pfam" id="PF03717"/>
    </source>
</evidence>
<comment type="similarity">
    <text evidence="14">Belongs to the transpeptidase family. MrdA subfamily.</text>
</comment>
<gene>
    <name evidence="14" type="primary">mrdA</name>
    <name evidence="17" type="ORF">THIAE_02425</name>
</gene>
<dbReference type="InterPro" id="IPR005311">
    <property type="entry name" value="PBP_dimer"/>
</dbReference>
<dbReference type="InParanoid" id="W0DQQ3"/>
<evidence type="ECO:0000259" key="15">
    <source>
        <dbReference type="Pfam" id="PF00905"/>
    </source>
</evidence>
<dbReference type="GO" id="GO:0006508">
    <property type="term" value="P:proteolysis"/>
    <property type="evidence" value="ECO:0007669"/>
    <property type="project" value="UniProtKB-KW"/>
</dbReference>
<protein>
    <recommendedName>
        <fullName evidence="14">Peptidoglycan D,D-transpeptidase MrdA</fullName>
        <ecNumber evidence="14">3.4.16.4</ecNumber>
    </recommendedName>
    <alternativeName>
        <fullName evidence="14">Penicillin-binding protein 2</fullName>
        <shortName evidence="14">PBP-2</shortName>
    </alternativeName>
</protein>
<dbReference type="Pfam" id="PF03717">
    <property type="entry name" value="PBP_dimer"/>
    <property type="match status" value="1"/>
</dbReference>
<comment type="catalytic activity">
    <reaction evidence="14">
        <text>Preferential cleavage: (Ac)2-L-Lys-D-Ala-|-D-Ala. Also transpeptidation of peptidyl-alanyl moieties that are N-acyl substituents of D-alanine.</text>
        <dbReference type="EC" id="3.4.16.4"/>
    </reaction>
</comment>
<feature type="active site" description="Acyl-ester intermediate" evidence="14">
    <location>
        <position position="325"/>
    </location>
</feature>
<dbReference type="Gene3D" id="3.30.1390.30">
    <property type="entry name" value="Penicillin-binding protein 2a, domain 3"/>
    <property type="match status" value="1"/>
</dbReference>
<dbReference type="OrthoDB" id="9766847at2"/>
<accession>W0DQQ3</accession>
<dbReference type="HAMAP" id="MF_02081">
    <property type="entry name" value="MrdA_transpept"/>
    <property type="match status" value="1"/>
</dbReference>
<dbReference type="PANTHER" id="PTHR30627">
    <property type="entry name" value="PEPTIDOGLYCAN D,D-TRANSPEPTIDASE"/>
    <property type="match status" value="1"/>
</dbReference>
<dbReference type="SUPFAM" id="SSF56601">
    <property type="entry name" value="beta-lactamase/transpeptidase-like"/>
    <property type="match status" value="1"/>
</dbReference>
<evidence type="ECO:0000256" key="13">
    <source>
        <dbReference type="ARBA" id="ARBA00023316"/>
    </source>
</evidence>
<dbReference type="EC" id="3.4.16.4" evidence="14"/>
<dbReference type="InterPro" id="IPR036138">
    <property type="entry name" value="PBP_dimer_sf"/>
</dbReference>
<evidence type="ECO:0000256" key="4">
    <source>
        <dbReference type="ARBA" id="ARBA00022519"/>
    </source>
</evidence>
<feature type="transmembrane region" description="Helical" evidence="14">
    <location>
        <begin position="20"/>
        <end position="39"/>
    </location>
</feature>
<dbReference type="Proteomes" id="UP000005380">
    <property type="component" value="Chromosome"/>
</dbReference>
<keyword evidence="5 14" id="KW-0121">Carboxypeptidase</keyword>
<keyword evidence="8 14" id="KW-0378">Hydrolase</keyword>
<keyword evidence="13 14" id="KW-0961">Cell wall biogenesis/degradation</keyword>
<keyword evidence="3 14" id="KW-1003">Cell membrane</keyword>
<sequence>MGNSWTPKKNNSWPFKQRLWIALAVILITFSGLITRMVYLQYHHYETYLGLAEGNRISVQVIPPERGKIFDRQGRILADNRPVFSLSFTRERIPNLAESINDLQVLFPDLDPERLEQFAQRILRLPRHQTHVFPVSLNEQQAAVFAAHNHKFPGIQLTARQKRVYPFGETTAHLVGYVGRISEQDMARIDRARYRGTDIIGKSGLERFYESSLHGQPGLRRVETNARGRVIRILEQIPATPGEDLHLTVDIRLQQFLEQELAGRRAAAVAIEPSTGQILAFVSTPSYDANLFVDGISHSEYNTLLNDPERPLINRASRGQYPPGSTTKPITALGALELGFTTMTERIFDPGYFEFQDRRYHNWRREGHGWTDLKRSIVESVDTFYYKMSLDMGIDTIHDILAPFGFGALTGVDHPGEQMGILPSQAWKRATHGQPWFRGETIISSIGQGYNLVTPLQLAQATSILANRGKVITPHFKRDLEPTMHQLPIRNRQNWEYVINGMIDSVHTPRGTAWSSGRHIQGYKIAGKTGTAQVFSLNDQLYVEEELDKRLHNHALFVAFAPAHQPNIAISIIVENGGGGGRTAAPIAIRAIDYYQRELR</sequence>
<evidence type="ECO:0000256" key="2">
    <source>
        <dbReference type="ARBA" id="ARBA00004236"/>
    </source>
</evidence>
<evidence type="ECO:0000256" key="11">
    <source>
        <dbReference type="ARBA" id="ARBA00022989"/>
    </source>
</evidence>
<dbReference type="InterPro" id="IPR012338">
    <property type="entry name" value="Beta-lactam/transpept-like"/>
</dbReference>
<keyword evidence="11 14" id="KW-1133">Transmembrane helix</keyword>
<dbReference type="GO" id="GO:0016740">
    <property type="term" value="F:transferase activity"/>
    <property type="evidence" value="ECO:0007669"/>
    <property type="project" value="UniProtKB-KW"/>
</dbReference>
<keyword evidence="12 14" id="KW-0472">Membrane</keyword>
<evidence type="ECO:0000256" key="1">
    <source>
        <dbReference type="ARBA" id="ARBA00004167"/>
    </source>
</evidence>
<dbReference type="FunCoup" id="W0DQQ3">
    <property type="interactions" value="287"/>
</dbReference>
<evidence type="ECO:0000256" key="10">
    <source>
        <dbReference type="ARBA" id="ARBA00022984"/>
    </source>
</evidence>
<evidence type="ECO:0000256" key="14">
    <source>
        <dbReference type="HAMAP-Rule" id="MF_02081"/>
    </source>
</evidence>
<organism evidence="17 18">
    <name type="scientific">Thiomicrospira aerophila AL3</name>
    <dbReference type="NCBI Taxonomy" id="717772"/>
    <lineage>
        <taxon>Bacteria</taxon>
        <taxon>Pseudomonadati</taxon>
        <taxon>Pseudomonadota</taxon>
        <taxon>Gammaproteobacteria</taxon>
        <taxon>Thiotrichales</taxon>
        <taxon>Piscirickettsiaceae</taxon>
        <taxon>Thiomicrospira</taxon>
    </lineage>
</organism>
<evidence type="ECO:0000256" key="5">
    <source>
        <dbReference type="ARBA" id="ARBA00022645"/>
    </source>
</evidence>
<dbReference type="Gene3D" id="3.90.1310.10">
    <property type="entry name" value="Penicillin-binding protein 2a (Domain 2)"/>
    <property type="match status" value="1"/>
</dbReference>
<feature type="domain" description="Penicillin-binding protein dimerisation" evidence="16">
    <location>
        <begin position="62"/>
        <end position="232"/>
    </location>
</feature>
<evidence type="ECO:0000256" key="9">
    <source>
        <dbReference type="ARBA" id="ARBA00022960"/>
    </source>
</evidence>
<dbReference type="GO" id="GO:0008360">
    <property type="term" value="P:regulation of cell shape"/>
    <property type="evidence" value="ECO:0007669"/>
    <property type="project" value="UniProtKB-KW"/>
</dbReference>
<dbReference type="GO" id="GO:0009252">
    <property type="term" value="P:peptidoglycan biosynthetic process"/>
    <property type="evidence" value="ECO:0007669"/>
    <property type="project" value="UniProtKB-UniRule"/>
</dbReference>
<keyword evidence="10 14" id="KW-0573">Peptidoglycan synthesis</keyword>
<evidence type="ECO:0000256" key="3">
    <source>
        <dbReference type="ARBA" id="ARBA00022475"/>
    </source>
</evidence>
<dbReference type="eggNOG" id="COG0768">
    <property type="taxonomic scope" value="Bacteria"/>
</dbReference>
<evidence type="ECO:0000256" key="8">
    <source>
        <dbReference type="ARBA" id="ARBA00022801"/>
    </source>
</evidence>
<keyword evidence="7 14" id="KW-0812">Transmembrane</keyword>
<comment type="function">
    <text evidence="14">Catalyzes cross-linking of the peptidoglycan cell wall.</text>
</comment>
<dbReference type="InterPro" id="IPR017790">
    <property type="entry name" value="Penicillin-binding_protein_2"/>
</dbReference>
<comment type="pathway">
    <text evidence="14">Cell wall biogenesis; peptidoglycan biosynthesis.</text>
</comment>
<feature type="domain" description="Penicillin-binding protein transpeptidase" evidence="15">
    <location>
        <begin position="267"/>
        <end position="589"/>
    </location>
</feature>
<dbReference type="SUPFAM" id="SSF56519">
    <property type="entry name" value="Penicillin binding protein dimerisation domain"/>
    <property type="match status" value="1"/>
</dbReference>
<dbReference type="GO" id="GO:0009002">
    <property type="term" value="F:serine-type D-Ala-D-Ala carboxypeptidase activity"/>
    <property type="evidence" value="ECO:0007669"/>
    <property type="project" value="UniProtKB-UniRule"/>
</dbReference>
<name>W0DQQ3_9GAMM</name>
<dbReference type="PANTHER" id="PTHR30627:SF2">
    <property type="entry name" value="PEPTIDOGLYCAN D,D-TRANSPEPTIDASE MRDA"/>
    <property type="match status" value="1"/>
</dbReference>
<comment type="subcellular location">
    <subcellularLocation>
        <location evidence="14">Cell inner membrane</location>
        <topology evidence="14">Single-pass membrane protein</topology>
    </subcellularLocation>
    <subcellularLocation>
        <location evidence="2">Cell membrane</location>
    </subcellularLocation>
    <subcellularLocation>
        <location evidence="1">Membrane</location>
        <topology evidence="1">Single-pass membrane protein</topology>
    </subcellularLocation>
</comment>
<dbReference type="GO" id="GO:0008658">
    <property type="term" value="F:penicillin binding"/>
    <property type="evidence" value="ECO:0007669"/>
    <property type="project" value="UniProtKB-UniRule"/>
</dbReference>
<keyword evidence="4 14" id="KW-0997">Cell inner membrane</keyword>
<dbReference type="EMBL" id="CP007030">
    <property type="protein sequence ID" value="AHF00782.1"/>
    <property type="molecule type" value="Genomic_DNA"/>
</dbReference>
<proteinExistence type="inferred from homology"/>
<dbReference type="InterPro" id="IPR050515">
    <property type="entry name" value="Beta-lactam/transpept"/>
</dbReference>
<evidence type="ECO:0000313" key="17">
    <source>
        <dbReference type="EMBL" id="AHF00782.1"/>
    </source>
</evidence>
<keyword evidence="9 14" id="KW-0133">Cell shape</keyword>
<evidence type="ECO:0000313" key="18">
    <source>
        <dbReference type="Proteomes" id="UP000005380"/>
    </source>
</evidence>
<dbReference type="GO" id="GO:0071972">
    <property type="term" value="F:peptidoglycan L,D-transpeptidase activity"/>
    <property type="evidence" value="ECO:0007669"/>
    <property type="project" value="TreeGrafter"/>
</dbReference>
<dbReference type="NCBIfam" id="TIGR03423">
    <property type="entry name" value="pbp2_mrdA"/>
    <property type="match status" value="1"/>
</dbReference>